<dbReference type="Gene3D" id="2.30.30.60">
    <property type="match status" value="1"/>
</dbReference>
<evidence type="ECO:0000256" key="9">
    <source>
        <dbReference type="SAM" id="Phobius"/>
    </source>
</evidence>
<feature type="transmembrane region" description="Helical" evidence="9">
    <location>
        <begin position="59"/>
        <end position="82"/>
    </location>
</feature>
<evidence type="ECO:0000256" key="6">
    <source>
        <dbReference type="ARBA" id="ARBA00022989"/>
    </source>
</evidence>
<evidence type="ECO:0000313" key="11">
    <source>
        <dbReference type="EMBL" id="SDS16411.1"/>
    </source>
</evidence>
<evidence type="ECO:0000256" key="2">
    <source>
        <dbReference type="ARBA" id="ARBA00004236"/>
    </source>
</evidence>
<feature type="region of interest" description="Disordered" evidence="8">
    <location>
        <begin position="444"/>
        <end position="557"/>
    </location>
</feature>
<protein>
    <submittedName>
        <fullName evidence="11">Small conductance mechanosensitive channel</fullName>
    </submittedName>
</protein>
<dbReference type="RefSeq" id="WP_019194993.1">
    <property type="nucleotide sequence ID" value="NZ_LT629765.1"/>
</dbReference>
<comment type="similarity">
    <text evidence="3">Belongs to the MscS (TC 1.A.23) family.</text>
</comment>
<comment type="subcellular location">
    <subcellularLocation>
        <location evidence="2">Cell membrane</location>
    </subcellularLocation>
    <subcellularLocation>
        <location evidence="1">Membrane</location>
        <topology evidence="1">Multi-pass membrane protein</topology>
    </subcellularLocation>
</comment>
<feature type="compositionally biased region" description="Low complexity" evidence="8">
    <location>
        <begin position="345"/>
        <end position="372"/>
    </location>
</feature>
<dbReference type="InterPro" id="IPR045276">
    <property type="entry name" value="YbiO_bact"/>
</dbReference>
<keyword evidence="7 9" id="KW-0472">Membrane</keyword>
<reference evidence="11 12" key="1">
    <citation type="submission" date="2016-10" db="EMBL/GenBank/DDBJ databases">
        <authorList>
            <person name="de Groot N.N."/>
        </authorList>
    </citation>
    <scope>NUCLEOTIDE SEQUENCE [LARGE SCALE GENOMIC DNA]</scope>
    <source>
        <strain evidence="11 12">DSM 45434</strain>
    </source>
</reference>
<dbReference type="STRING" id="1203190.GCA_000312345_02221"/>
<feature type="region of interest" description="Disordered" evidence="8">
    <location>
        <begin position="315"/>
        <end position="405"/>
    </location>
</feature>
<dbReference type="GO" id="GO:0008381">
    <property type="term" value="F:mechanosensitive monoatomic ion channel activity"/>
    <property type="evidence" value="ECO:0007669"/>
    <property type="project" value="InterPro"/>
</dbReference>
<dbReference type="Gene3D" id="1.10.287.1260">
    <property type="match status" value="1"/>
</dbReference>
<evidence type="ECO:0000256" key="4">
    <source>
        <dbReference type="ARBA" id="ARBA00022475"/>
    </source>
</evidence>
<accession>A0A1H1PYI0</accession>
<evidence type="ECO:0000256" key="1">
    <source>
        <dbReference type="ARBA" id="ARBA00004141"/>
    </source>
</evidence>
<sequence length="557" mass="58325">MPIARIAEELWRWFAETGINLALLVVVALLIPRAARFANRVVERQVSNTRDADEVKTRLAIAGVGINIAQIIAFFLLLVFLLQQMGFSLAGAAIPATVVSAAVGFGAQNIIADFLAGFFILTEKQFGVGDHVSFEGGGLDVSGTVIQITMRSTHIRTLEQATVSIPNSAARIAVNYSNYWSSALVVMPVPLLGSDSAEEAIERAEKAARKTLATPEIAPTIMGDLEVHPAVDVNPPATVGMPWTMDVRLMIRVEPLSQWMVERALRVALLNEFWDEYGSAPTTVGTRMDHVIDHTEAAEAFPVTGRVDPAQVDPAQAAPARTRPTASAHPGEDDSLAGSESPTEALSSRPAAASAAASAQGGDTTEAAQGAGDADDTAAGEQTDSSNDPETELITHPDDDPASDMLADEAHKQTKLAFGGRMRMSTAVLLGVFLVLLVVRGLTIGPTEDDPDRSGVLAPPPRTTPAATTSQTPAPATQSTPAPSPTQQPSQPAETSQAPATGTPQQQPSSEQQPSPQQQPSNEQQPAPTSAQQAPSAPSEGAPGNENAPQSPAPTEG</sequence>
<dbReference type="AlphaFoldDB" id="A0A1H1PYI0"/>
<dbReference type="Pfam" id="PF00924">
    <property type="entry name" value="MS_channel_2nd"/>
    <property type="match status" value="1"/>
</dbReference>
<evidence type="ECO:0000256" key="3">
    <source>
        <dbReference type="ARBA" id="ARBA00008017"/>
    </source>
</evidence>
<gene>
    <name evidence="11" type="ORF">SAMN04488539_1137</name>
</gene>
<dbReference type="PANTHER" id="PTHR30460:SF0">
    <property type="entry name" value="MODERATE CONDUCTANCE MECHANOSENSITIVE CHANNEL YBIO"/>
    <property type="match status" value="1"/>
</dbReference>
<dbReference type="SUPFAM" id="SSF50182">
    <property type="entry name" value="Sm-like ribonucleoproteins"/>
    <property type="match status" value="1"/>
</dbReference>
<evidence type="ECO:0000256" key="7">
    <source>
        <dbReference type="ARBA" id="ARBA00023136"/>
    </source>
</evidence>
<dbReference type="PANTHER" id="PTHR30460">
    <property type="entry name" value="MODERATE CONDUCTANCE MECHANOSENSITIVE CHANNEL YBIO"/>
    <property type="match status" value="1"/>
</dbReference>
<dbReference type="InterPro" id="IPR006685">
    <property type="entry name" value="MscS_channel_2nd"/>
</dbReference>
<evidence type="ECO:0000259" key="10">
    <source>
        <dbReference type="Pfam" id="PF00924"/>
    </source>
</evidence>
<feature type="transmembrane region" description="Helical" evidence="9">
    <location>
        <begin position="19"/>
        <end position="38"/>
    </location>
</feature>
<dbReference type="SUPFAM" id="SSF82861">
    <property type="entry name" value="Mechanosensitive channel protein MscS (YggB), transmembrane region"/>
    <property type="match status" value="1"/>
</dbReference>
<feature type="transmembrane region" description="Helical" evidence="9">
    <location>
        <begin position="94"/>
        <end position="121"/>
    </location>
</feature>
<dbReference type="InterPro" id="IPR010920">
    <property type="entry name" value="LSM_dom_sf"/>
</dbReference>
<dbReference type="Proteomes" id="UP000182237">
    <property type="component" value="Chromosome I"/>
</dbReference>
<evidence type="ECO:0000256" key="5">
    <source>
        <dbReference type="ARBA" id="ARBA00022692"/>
    </source>
</evidence>
<dbReference type="eggNOG" id="COG0668">
    <property type="taxonomic scope" value="Bacteria"/>
</dbReference>
<proteinExistence type="inferred from homology"/>
<keyword evidence="12" id="KW-1185">Reference proteome</keyword>
<name>A0A1H1PYI0_9CORY</name>
<organism evidence="11 12">
    <name type="scientific">Corynebacterium timonense</name>
    <dbReference type="NCBI Taxonomy" id="441500"/>
    <lineage>
        <taxon>Bacteria</taxon>
        <taxon>Bacillati</taxon>
        <taxon>Actinomycetota</taxon>
        <taxon>Actinomycetes</taxon>
        <taxon>Mycobacteriales</taxon>
        <taxon>Corynebacteriaceae</taxon>
        <taxon>Corynebacterium</taxon>
    </lineage>
</organism>
<dbReference type="InterPro" id="IPR011014">
    <property type="entry name" value="MscS_channel_TM-2"/>
</dbReference>
<dbReference type="EMBL" id="LT629765">
    <property type="protein sequence ID" value="SDS16411.1"/>
    <property type="molecule type" value="Genomic_DNA"/>
</dbReference>
<keyword evidence="5 9" id="KW-0812">Transmembrane</keyword>
<evidence type="ECO:0000313" key="12">
    <source>
        <dbReference type="Proteomes" id="UP000182237"/>
    </source>
</evidence>
<dbReference type="GO" id="GO:0005886">
    <property type="term" value="C:plasma membrane"/>
    <property type="evidence" value="ECO:0007669"/>
    <property type="project" value="UniProtKB-SubCell"/>
</dbReference>
<feature type="domain" description="Mechanosensitive ion channel MscS" evidence="10">
    <location>
        <begin position="109"/>
        <end position="170"/>
    </location>
</feature>
<dbReference type="InterPro" id="IPR023408">
    <property type="entry name" value="MscS_beta-dom_sf"/>
</dbReference>
<feature type="compositionally biased region" description="Low complexity" evidence="8">
    <location>
        <begin position="464"/>
        <end position="539"/>
    </location>
</feature>
<keyword evidence="4" id="KW-1003">Cell membrane</keyword>
<evidence type="ECO:0000256" key="8">
    <source>
        <dbReference type="SAM" id="MobiDB-lite"/>
    </source>
</evidence>
<keyword evidence="6 9" id="KW-1133">Transmembrane helix</keyword>
<feature type="compositionally biased region" description="Low complexity" evidence="8">
    <location>
        <begin position="315"/>
        <end position="329"/>
    </location>
</feature>